<dbReference type="GeneID" id="103109389"/>
<protein>
    <submittedName>
        <fullName evidence="2">Bladder cancer-associated protein isoform X1</fullName>
    </submittedName>
</protein>
<gene>
    <name evidence="2" type="primary">BLCAP</name>
</gene>
<name>A0ABM3XA87_ERIEU</name>
<reference evidence="1" key="1">
    <citation type="submission" date="2025-05" db="UniProtKB">
        <authorList>
            <consortium name="RefSeq"/>
        </authorList>
    </citation>
    <scope>NUCLEOTIDE SEQUENCE [LARGE SCALE GENOMIC DNA]</scope>
</reference>
<organism evidence="1 2">
    <name type="scientific">Erinaceus europaeus</name>
    <name type="common">Western European hedgehog</name>
    <dbReference type="NCBI Taxonomy" id="9365"/>
    <lineage>
        <taxon>Eukaryota</taxon>
        <taxon>Metazoa</taxon>
        <taxon>Chordata</taxon>
        <taxon>Craniata</taxon>
        <taxon>Vertebrata</taxon>
        <taxon>Euteleostomi</taxon>
        <taxon>Mammalia</taxon>
        <taxon>Eutheria</taxon>
        <taxon>Laurasiatheria</taxon>
        <taxon>Eulipotyphla</taxon>
        <taxon>Erinaceidae</taxon>
        <taxon>Erinaceinae</taxon>
        <taxon>Erinaceus</taxon>
    </lineage>
</organism>
<sequence length="122" mass="12845">MPEGVLGTTHLEDEGGVSPASCGVGGELRWCLVAAAKATVTAAPWLGLQCHVTAPLCPCQRPGSPGRLRGRVCGFLPSPSGRQVEAQETCPSALCLQSQFRYSNSRNNYHSPPLTVTLPEIS</sequence>
<dbReference type="RefSeq" id="XP_060045721.1">
    <property type="nucleotide sequence ID" value="XM_060189738.1"/>
</dbReference>
<proteinExistence type="predicted"/>
<accession>A0ABM3XA87</accession>
<evidence type="ECO:0000313" key="1">
    <source>
        <dbReference type="Proteomes" id="UP001652624"/>
    </source>
</evidence>
<evidence type="ECO:0000313" key="2">
    <source>
        <dbReference type="RefSeq" id="XP_060045721.1"/>
    </source>
</evidence>
<keyword evidence="1" id="KW-1185">Reference proteome</keyword>
<reference evidence="2" key="2">
    <citation type="submission" date="2025-08" db="UniProtKB">
        <authorList>
            <consortium name="RefSeq"/>
        </authorList>
    </citation>
    <scope>IDENTIFICATION</scope>
</reference>
<dbReference type="Proteomes" id="UP001652624">
    <property type="component" value="Chromosome 1"/>
</dbReference>